<keyword evidence="2" id="KW-1185">Reference proteome</keyword>
<protein>
    <submittedName>
        <fullName evidence="1">Uncharacterized protein</fullName>
    </submittedName>
</protein>
<reference evidence="1 2" key="1">
    <citation type="submission" date="2019-06" db="EMBL/GenBank/DDBJ databases">
        <title>Whole genome shotgun sequence of Brevibacillus reuszeri NBRC 15719.</title>
        <authorList>
            <person name="Hosoyama A."/>
            <person name="Uohara A."/>
            <person name="Ohji S."/>
            <person name="Ichikawa N."/>
        </authorList>
    </citation>
    <scope>NUCLEOTIDE SEQUENCE [LARGE SCALE GENOMIC DNA]</scope>
    <source>
        <strain evidence="1 2">NBRC 15719</strain>
    </source>
</reference>
<name>A0ABQ0TTD8_9BACL</name>
<organism evidence="1 2">
    <name type="scientific">Brevibacillus reuszeri</name>
    <dbReference type="NCBI Taxonomy" id="54915"/>
    <lineage>
        <taxon>Bacteria</taxon>
        <taxon>Bacillati</taxon>
        <taxon>Bacillota</taxon>
        <taxon>Bacilli</taxon>
        <taxon>Bacillales</taxon>
        <taxon>Paenibacillaceae</taxon>
        <taxon>Brevibacillus</taxon>
    </lineage>
</organism>
<comment type="caution">
    <text evidence="1">The sequence shown here is derived from an EMBL/GenBank/DDBJ whole genome shotgun (WGS) entry which is preliminary data.</text>
</comment>
<dbReference type="EMBL" id="BJON01000020">
    <property type="protein sequence ID" value="GED71197.1"/>
    <property type="molecule type" value="Genomic_DNA"/>
</dbReference>
<dbReference type="Proteomes" id="UP000319578">
    <property type="component" value="Unassembled WGS sequence"/>
</dbReference>
<proteinExistence type="predicted"/>
<gene>
    <name evidence="1" type="ORF">BRE01_48990</name>
</gene>
<evidence type="ECO:0000313" key="2">
    <source>
        <dbReference type="Proteomes" id="UP000319578"/>
    </source>
</evidence>
<evidence type="ECO:0000313" key="1">
    <source>
        <dbReference type="EMBL" id="GED71197.1"/>
    </source>
</evidence>
<sequence>MHSSEFVSVNRENLDNLKMHNPNAIIFLDRSDNGDAHFELRCVDTQQFEERVPYVKKHND</sequence>
<accession>A0ABQ0TTD8</accession>